<gene>
    <name evidence="1" type="ORF">T190423A01A_80039</name>
</gene>
<organism evidence="1 2">
    <name type="scientific">Tenacibaculum polynesiense</name>
    <dbReference type="NCBI Taxonomy" id="3137857"/>
    <lineage>
        <taxon>Bacteria</taxon>
        <taxon>Pseudomonadati</taxon>
        <taxon>Bacteroidota</taxon>
        <taxon>Flavobacteriia</taxon>
        <taxon>Flavobacteriales</taxon>
        <taxon>Flavobacteriaceae</taxon>
        <taxon>Tenacibaculum</taxon>
    </lineage>
</organism>
<dbReference type="PROSITE" id="PS51257">
    <property type="entry name" value="PROKAR_LIPOPROTEIN"/>
    <property type="match status" value="1"/>
</dbReference>
<reference evidence="1 2" key="1">
    <citation type="submission" date="2024-05" db="EMBL/GenBank/DDBJ databases">
        <authorList>
            <person name="Duchaud E."/>
        </authorList>
    </citation>
    <scope>NUCLEOTIDE SEQUENCE [LARGE SCALE GENOMIC DNA]</scope>
    <source>
        <strain evidence="1">Ena-SAMPLE-TAB-13-05-2024-13:56:06:370-140308</strain>
    </source>
</reference>
<sequence>MNQNILKVGTVMGLLLLIGVFTSCNNTKTTTPKAAQEVGTIAKKEEVLKLDVKKARKPIVFIAGYDENDQHFYDSARAYFSAKDYQIINEAYSLEEIINWMNGNATKNPYGEVHIVNYSNPWKGLELETVVKGARVTHESLSKSLALGSLPKLNNTVNNNTKIVFHSNALGSDIELMEALKSTFISEEVPQVISSPFYNVFGGEFAEHYLAKPYYVFYPTAHSPGKVDLSKEIARKYPDEREIEWFSALTNERERYVGEPYTKQFIVPIKWEFDYHNSDNEIPSFINQEELMDWIEADPDLVTKINKLQIPIDKFRWSYRIKDSKLIIKGKTTVLCVLKPLTKPYGNLEHVKPDTQNKRLYAMK</sequence>
<protein>
    <submittedName>
        <fullName evidence="1">Uncharacterized protein</fullName>
    </submittedName>
</protein>
<dbReference type="Proteomes" id="UP001497527">
    <property type="component" value="Unassembled WGS sequence"/>
</dbReference>
<dbReference type="RefSeq" id="WP_348718905.1">
    <property type="nucleotide sequence ID" value="NZ_CAXJIO010000017.1"/>
</dbReference>
<accession>A0ABM9PFW6</accession>
<comment type="caution">
    <text evidence="1">The sequence shown here is derived from an EMBL/GenBank/DDBJ whole genome shotgun (WGS) entry which is preliminary data.</text>
</comment>
<keyword evidence="2" id="KW-1185">Reference proteome</keyword>
<name>A0ABM9PFW6_9FLAO</name>
<dbReference type="EMBL" id="CAXJIO010000017">
    <property type="protein sequence ID" value="CAL2104502.1"/>
    <property type="molecule type" value="Genomic_DNA"/>
</dbReference>
<evidence type="ECO:0000313" key="2">
    <source>
        <dbReference type="Proteomes" id="UP001497527"/>
    </source>
</evidence>
<proteinExistence type="predicted"/>
<evidence type="ECO:0000313" key="1">
    <source>
        <dbReference type="EMBL" id="CAL2104502.1"/>
    </source>
</evidence>